<organism evidence="2 3">
    <name type="scientific">Mycobacterium paragordonae</name>
    <dbReference type="NCBI Taxonomy" id="1389713"/>
    <lineage>
        <taxon>Bacteria</taxon>
        <taxon>Bacillati</taxon>
        <taxon>Actinomycetota</taxon>
        <taxon>Actinomycetes</taxon>
        <taxon>Mycobacteriales</taxon>
        <taxon>Mycobacteriaceae</taxon>
        <taxon>Mycobacterium</taxon>
    </lineage>
</organism>
<evidence type="ECO:0000313" key="3">
    <source>
        <dbReference type="Proteomes" id="UP001229081"/>
    </source>
</evidence>
<feature type="chain" id="PRO_5042583093" evidence="1">
    <location>
        <begin position="33"/>
        <end position="149"/>
    </location>
</feature>
<dbReference type="AlphaFoldDB" id="A0AAJ1S507"/>
<evidence type="ECO:0000256" key="1">
    <source>
        <dbReference type="SAM" id="SignalP"/>
    </source>
</evidence>
<name>A0AAJ1S507_9MYCO</name>
<dbReference type="KEGG" id="mpag:C0J29_02780"/>
<evidence type="ECO:0000313" key="2">
    <source>
        <dbReference type="EMBL" id="MDP7737458.1"/>
    </source>
</evidence>
<proteinExistence type="predicted"/>
<keyword evidence="1" id="KW-0732">Signal</keyword>
<feature type="signal peptide" evidence="1">
    <location>
        <begin position="1"/>
        <end position="32"/>
    </location>
</feature>
<dbReference type="Proteomes" id="UP001229081">
    <property type="component" value="Unassembled WGS sequence"/>
</dbReference>
<dbReference type="PROSITE" id="PS51257">
    <property type="entry name" value="PROKAR_LIPOPROTEIN"/>
    <property type="match status" value="1"/>
</dbReference>
<sequence>MRYSYTARCGRQHLAAISAMMLVAAGGSGCVAMPDTAGPLVVKQDDRVLRRFNMQQLRDLPQVDVQTPQSHGAQVQRGPSVRSILGAAGVAHVDRLRVEGRDPAQILSAQELADDVILNRTKRNTLKLVGPRLPRDRWVRDVVVLVAIS</sequence>
<dbReference type="EMBL" id="JAUFSA010000001">
    <property type="protein sequence ID" value="MDP7737458.1"/>
    <property type="molecule type" value="Genomic_DNA"/>
</dbReference>
<reference evidence="2" key="1">
    <citation type="submission" date="2023-06" db="EMBL/GenBank/DDBJ databases">
        <title>Identification of two novel mycobacterium reveal diversities and complexities of Mycobacterium gordonae clade.</title>
        <authorList>
            <person name="Matsumoto Y."/>
            <person name="Nakamura S."/>
            <person name="Motooka D."/>
            <person name="Fukushima K."/>
        </authorList>
    </citation>
    <scope>NUCLEOTIDE SEQUENCE</scope>
    <source>
        <strain evidence="2">TY812</strain>
    </source>
</reference>
<comment type="caution">
    <text evidence="2">The sequence shown here is derived from an EMBL/GenBank/DDBJ whole genome shotgun (WGS) entry which is preliminary data.</text>
</comment>
<protein>
    <submittedName>
        <fullName evidence="2">Uncharacterized protein</fullName>
    </submittedName>
</protein>
<accession>A0AAJ1S507</accession>
<gene>
    <name evidence="2" type="ORF">QXL92_22180</name>
</gene>